<organism evidence="2 3">
    <name type="scientific">Bartonella ancashensis</name>
    <dbReference type="NCBI Taxonomy" id="1318743"/>
    <lineage>
        <taxon>Bacteria</taxon>
        <taxon>Pseudomonadati</taxon>
        <taxon>Pseudomonadota</taxon>
        <taxon>Alphaproteobacteria</taxon>
        <taxon>Hyphomicrobiales</taxon>
        <taxon>Bartonellaceae</taxon>
        <taxon>Bartonella</taxon>
    </lineage>
</organism>
<dbReference type="Proteomes" id="UP000057213">
    <property type="component" value="Chromosome"/>
</dbReference>
<reference evidence="2 3" key="1">
    <citation type="journal article" date="2015" name="Genome Announc.">
        <title>Complete Genome Sequence of Bartonella ancashensis Strain 20.00, Isolated from the Blood of a Patient with Verruga Peruana.</title>
        <authorList>
            <person name="Hang J."/>
            <person name="Mullins K.E."/>
            <person name="Clifford R.J."/>
            <person name="Onmus-Leone F."/>
            <person name="Yang Y."/>
            <person name="Jiang J."/>
            <person name="Leguia M."/>
            <person name="Kasper M.R."/>
            <person name="Maguina C."/>
            <person name="Lesho E.P."/>
            <person name="Jarman R.G."/>
            <person name="Richards A.L."/>
            <person name="Blazes D."/>
        </authorList>
    </citation>
    <scope>NUCLEOTIDE SEQUENCE [LARGE SCALE GENOMIC DNA]</scope>
    <source>
        <strain evidence="2 3">20.00</strain>
    </source>
</reference>
<feature type="transmembrane region" description="Helical" evidence="1">
    <location>
        <begin position="6"/>
        <end position="27"/>
    </location>
</feature>
<evidence type="ECO:0000313" key="2">
    <source>
        <dbReference type="EMBL" id="ALE03457.1"/>
    </source>
</evidence>
<dbReference type="PATRIC" id="fig|1318743.3.peg.657"/>
<accession>A0A0M4LGB7</accession>
<keyword evidence="1" id="KW-1133">Transmembrane helix</keyword>
<gene>
    <name evidence="2" type="ORF">PU02_0643</name>
</gene>
<keyword evidence="1" id="KW-0812">Transmembrane</keyword>
<keyword evidence="3" id="KW-1185">Reference proteome</keyword>
<dbReference type="AlphaFoldDB" id="A0A0M4LGB7"/>
<evidence type="ECO:0000313" key="3">
    <source>
        <dbReference type="Proteomes" id="UP000057213"/>
    </source>
</evidence>
<protein>
    <submittedName>
        <fullName evidence="2">Uncharacterized protein</fullName>
    </submittedName>
</protein>
<dbReference type="STRING" id="1318743.PU02_0643"/>
<dbReference type="EMBL" id="CP010401">
    <property type="protein sequence ID" value="ALE03457.1"/>
    <property type="molecule type" value="Genomic_DNA"/>
</dbReference>
<proteinExistence type="predicted"/>
<sequence>MYFHSAVFVLIAKLLSVIVYGVPAVVLQENGFQFFGRALVSCVSDLIQSGFIKIKKATRIFICMVLGIDHNMY</sequence>
<name>A0A0M4LGB7_9HYPH</name>
<dbReference type="KEGG" id="banc:PU02_0643"/>
<keyword evidence="1" id="KW-0472">Membrane</keyword>
<evidence type="ECO:0000256" key="1">
    <source>
        <dbReference type="SAM" id="Phobius"/>
    </source>
</evidence>